<organism evidence="1 2">
    <name type="scientific">Candidatus Sodalis endolongispinus</name>
    <dbReference type="NCBI Taxonomy" id="2812662"/>
    <lineage>
        <taxon>Bacteria</taxon>
        <taxon>Pseudomonadati</taxon>
        <taxon>Pseudomonadota</taxon>
        <taxon>Gammaproteobacteria</taxon>
        <taxon>Enterobacterales</taxon>
        <taxon>Bruguierivoracaceae</taxon>
        <taxon>Sodalis</taxon>
    </lineage>
</organism>
<proteinExistence type="predicted"/>
<sequence>MSFVIGNKIFSNTFSADRIREYAANKHESPLVMTLWERVKDFFFGGETQECTRLLNDIFHPPIASTLLEITQKFDALKNRAKGNYKSHFINSEANRFTITDSQNNTIISITIYHEFYTLEVGDDKTSHHNLFLAPFPPTAASFKEPMTQCSASEVYEKRLQIWCDEQKIVKMKKEHKRVMILSLHG</sequence>
<dbReference type="Gene3D" id="3.30.2440.10">
    <property type="entry name" value="Secreted effector protein SifA"/>
    <property type="match status" value="1"/>
</dbReference>
<dbReference type="EMBL" id="JAFJYC010000001">
    <property type="protein sequence ID" value="MBT9431550.1"/>
    <property type="molecule type" value="Genomic_DNA"/>
</dbReference>
<dbReference type="RefSeq" id="WP_215668675.1">
    <property type="nucleotide sequence ID" value="NZ_JAFJYC010000001.1"/>
</dbReference>
<protein>
    <submittedName>
        <fullName evidence="1">Uncharacterized protein</fullName>
    </submittedName>
</protein>
<evidence type="ECO:0000313" key="1">
    <source>
        <dbReference type="EMBL" id="MBT9431550.1"/>
    </source>
</evidence>
<evidence type="ECO:0000313" key="2">
    <source>
        <dbReference type="Proteomes" id="UP000811282"/>
    </source>
</evidence>
<name>A0ABS5YAH4_9GAMM</name>
<reference evidence="1 2" key="1">
    <citation type="journal article" date="2021" name="Genome Biol. Evol.">
        <title>The evolution of interdependence in a four-way mealybug symbiosis.</title>
        <authorList>
            <person name="Garber A.I."/>
            <person name="Kupper M."/>
            <person name="Laetsch D.R."/>
            <person name="Weldon S.R."/>
            <person name="Ladinsky M.S."/>
            <person name="Bjorkman P.J."/>
            <person name="McCutcheon J.P."/>
        </authorList>
    </citation>
    <scope>NUCLEOTIDE SEQUENCE [LARGE SCALE GENOMIC DNA]</scope>
    <source>
        <strain evidence="1">SOD</strain>
    </source>
</reference>
<dbReference type="Proteomes" id="UP000811282">
    <property type="component" value="Unassembled WGS sequence"/>
</dbReference>
<keyword evidence="2" id="KW-1185">Reference proteome</keyword>
<accession>A0ABS5YAH4</accession>
<comment type="caution">
    <text evidence="1">The sequence shown here is derived from an EMBL/GenBank/DDBJ whole genome shotgun (WGS) entry which is preliminary data.</text>
</comment>
<gene>
    <name evidence="1" type="ORF">JZM24_04185</name>
</gene>